<dbReference type="PRINTS" id="PR00340">
    <property type="entry name" value="PIIGLNB"/>
</dbReference>
<keyword evidence="1" id="KW-0597">Phosphoprotein</keyword>
<dbReference type="GO" id="GO:0006808">
    <property type="term" value="P:regulation of nitrogen utilization"/>
    <property type="evidence" value="ECO:0007669"/>
    <property type="project" value="InterPro"/>
</dbReference>
<feature type="modified residue" description="O-UMP-tyrosine" evidence="1">
    <location>
        <position position="52"/>
    </location>
</feature>
<comment type="similarity">
    <text evidence="2">Belongs to the P(II) protein family.</text>
</comment>
<proteinExistence type="inferred from homology"/>
<accession>A0A101HKQ1</accession>
<dbReference type="GO" id="GO:0030234">
    <property type="term" value="F:enzyme regulator activity"/>
    <property type="evidence" value="ECO:0007669"/>
    <property type="project" value="InterPro"/>
</dbReference>
<evidence type="ECO:0000256" key="1">
    <source>
        <dbReference type="PIRSR" id="PIRSR602187-50"/>
    </source>
</evidence>
<dbReference type="GO" id="GO:0005524">
    <property type="term" value="F:ATP binding"/>
    <property type="evidence" value="ECO:0007669"/>
    <property type="project" value="TreeGrafter"/>
</dbReference>
<dbReference type="Proteomes" id="UP000053860">
    <property type="component" value="Unassembled WGS sequence"/>
</dbReference>
<dbReference type="Gene3D" id="3.30.70.120">
    <property type="match status" value="1"/>
</dbReference>
<dbReference type="GO" id="GO:0005829">
    <property type="term" value="C:cytosol"/>
    <property type="evidence" value="ECO:0007669"/>
    <property type="project" value="TreeGrafter"/>
</dbReference>
<dbReference type="PROSITE" id="PS51343">
    <property type="entry name" value="PII_GLNB_DOM"/>
    <property type="match status" value="1"/>
</dbReference>
<protein>
    <submittedName>
        <fullName evidence="3">p-II family protein</fullName>
    </submittedName>
</protein>
<dbReference type="InterPro" id="IPR002187">
    <property type="entry name" value="N-reg_PII"/>
</dbReference>
<dbReference type="PROSITE" id="PS00638">
    <property type="entry name" value="PII_GLNB_CTER"/>
    <property type="match status" value="1"/>
</dbReference>
<organism evidence="3 4">
    <name type="scientific">Proteiniphilum acetatigenes</name>
    <dbReference type="NCBI Taxonomy" id="294710"/>
    <lineage>
        <taxon>Bacteria</taxon>
        <taxon>Pseudomonadati</taxon>
        <taxon>Bacteroidota</taxon>
        <taxon>Bacteroidia</taxon>
        <taxon>Bacteroidales</taxon>
        <taxon>Dysgonomonadaceae</taxon>
        <taxon>Proteiniphilum</taxon>
    </lineage>
</organism>
<dbReference type="PATRIC" id="fig|294710.3.peg.398"/>
<evidence type="ECO:0000256" key="2">
    <source>
        <dbReference type="RuleBase" id="RU003936"/>
    </source>
</evidence>
<sequence length="117" mass="13351">MKMKRIEAIIRKSQLDEVVEALHEIGIDFLTYWNVTGVGNEKSNSIYRATVYETRLIERIYLSFVCREIYVDLASNAIINAARTGEMGDGKIFISSVDESIRIRTGEKGPESLYIKE</sequence>
<gene>
    <name evidence="3" type="ORF">XD92_0189</name>
</gene>
<dbReference type="EMBL" id="LGGN01000017">
    <property type="protein sequence ID" value="KUK78605.1"/>
    <property type="molecule type" value="Genomic_DNA"/>
</dbReference>
<dbReference type="SUPFAM" id="SSF54913">
    <property type="entry name" value="GlnB-like"/>
    <property type="match status" value="1"/>
</dbReference>
<evidence type="ECO:0000313" key="4">
    <source>
        <dbReference type="Proteomes" id="UP000053860"/>
    </source>
</evidence>
<evidence type="ECO:0000313" key="3">
    <source>
        <dbReference type="EMBL" id="KUK78605.1"/>
    </source>
</evidence>
<dbReference type="SMART" id="SM00938">
    <property type="entry name" value="P-II"/>
    <property type="match status" value="1"/>
</dbReference>
<comment type="caution">
    <text evidence="3">The sequence shown here is derived from an EMBL/GenBank/DDBJ whole genome shotgun (WGS) entry which is preliminary data.</text>
</comment>
<dbReference type="PANTHER" id="PTHR30115:SF11">
    <property type="entry name" value="NITROGEN REGULATORY PROTEIN P-II HOMOLOG"/>
    <property type="match status" value="1"/>
</dbReference>
<dbReference type="InterPro" id="IPR017918">
    <property type="entry name" value="N-reg_PII_CS"/>
</dbReference>
<reference evidence="4" key="1">
    <citation type="journal article" date="2015" name="MBio">
        <title>Genome-Resolved Metagenomic Analysis Reveals Roles for Candidate Phyla and Other Microbial Community Members in Biogeochemical Transformations in Oil Reservoirs.</title>
        <authorList>
            <person name="Hu P."/>
            <person name="Tom L."/>
            <person name="Singh A."/>
            <person name="Thomas B.C."/>
            <person name="Baker B.J."/>
            <person name="Piceno Y.M."/>
            <person name="Andersen G.L."/>
            <person name="Banfield J.F."/>
        </authorList>
    </citation>
    <scope>NUCLEOTIDE SEQUENCE [LARGE SCALE GENOMIC DNA]</scope>
</reference>
<dbReference type="AlphaFoldDB" id="A0A101HKQ1"/>
<dbReference type="PANTHER" id="PTHR30115">
    <property type="entry name" value="NITROGEN REGULATORY PROTEIN P-II"/>
    <property type="match status" value="1"/>
</dbReference>
<dbReference type="Pfam" id="PF00543">
    <property type="entry name" value="P-II"/>
    <property type="match status" value="1"/>
</dbReference>
<name>A0A101HKQ1_9BACT</name>
<dbReference type="InterPro" id="IPR011322">
    <property type="entry name" value="N-reg_PII-like_a/b"/>
</dbReference>
<dbReference type="InterPro" id="IPR015867">
    <property type="entry name" value="N-reg_PII/ATP_PRibTrfase_C"/>
</dbReference>